<dbReference type="Proteomes" id="UP000054408">
    <property type="component" value="Unassembled WGS sequence"/>
</dbReference>
<reference evidence="1 2" key="1">
    <citation type="submission" date="2010-05" db="EMBL/GenBank/DDBJ databases">
        <title>The Genome Sequence of Thecamonas trahens ATCC 50062.</title>
        <authorList>
            <consortium name="The Broad Institute Genome Sequencing Platform"/>
            <person name="Russ C."/>
            <person name="Cuomo C."/>
            <person name="Shea T."/>
            <person name="Young S.K."/>
            <person name="Zeng Q."/>
            <person name="Koehrsen M."/>
            <person name="Haas B."/>
            <person name="Borodovsky M."/>
            <person name="Guigo R."/>
            <person name="Alvarado L."/>
            <person name="Berlin A."/>
            <person name="Bochicchio J."/>
            <person name="Borenstein D."/>
            <person name="Chapman S."/>
            <person name="Chen Z."/>
            <person name="Freedman E."/>
            <person name="Gellesch M."/>
            <person name="Goldberg J."/>
            <person name="Griggs A."/>
            <person name="Gujja S."/>
            <person name="Heilman E."/>
            <person name="Heiman D."/>
            <person name="Hepburn T."/>
            <person name="Howarth C."/>
            <person name="Jen D."/>
            <person name="Larson L."/>
            <person name="Mehta T."/>
            <person name="Park D."/>
            <person name="Pearson M."/>
            <person name="Roberts A."/>
            <person name="Saif S."/>
            <person name="Shenoy N."/>
            <person name="Sisk P."/>
            <person name="Stolte C."/>
            <person name="Sykes S."/>
            <person name="Thomson T."/>
            <person name="Walk T."/>
            <person name="White J."/>
            <person name="Yandava C."/>
            <person name="Burger G."/>
            <person name="Gray M.W."/>
            <person name="Holland P.W.H."/>
            <person name="King N."/>
            <person name="Lang F.B.F."/>
            <person name="Roger A.J."/>
            <person name="Ruiz-Trillo I."/>
            <person name="Lander E."/>
            <person name="Nusbaum C."/>
        </authorList>
    </citation>
    <scope>NUCLEOTIDE SEQUENCE [LARGE SCALE GENOMIC DNA]</scope>
    <source>
        <strain evidence="1 2">ATCC 50062</strain>
    </source>
</reference>
<evidence type="ECO:0000313" key="1">
    <source>
        <dbReference type="EMBL" id="KNC56235.1"/>
    </source>
</evidence>
<gene>
    <name evidence="1" type="ORF">AMSG_11484</name>
</gene>
<keyword evidence="2" id="KW-1185">Reference proteome</keyword>
<protein>
    <submittedName>
        <fullName evidence="1">Uncharacterized protein</fullName>
    </submittedName>
</protein>
<evidence type="ECO:0000313" key="2">
    <source>
        <dbReference type="Proteomes" id="UP000054408"/>
    </source>
</evidence>
<accession>A0A0L0DVI4</accession>
<dbReference type="GeneID" id="25569427"/>
<sequence>MIRCVSLPTTPDLQLVTRLAAHDGAYFAAAIATAQAGKAAADALAEVLRLLANPCLEAVAASKSLLYAALADDADGVVVPVWQAV</sequence>
<dbReference type="AlphaFoldDB" id="A0A0L0DVI4"/>
<dbReference type="RefSeq" id="XP_013752646.1">
    <property type="nucleotide sequence ID" value="XM_013897192.1"/>
</dbReference>
<name>A0A0L0DVI4_THETB</name>
<organism evidence="1 2">
    <name type="scientific">Thecamonas trahens ATCC 50062</name>
    <dbReference type="NCBI Taxonomy" id="461836"/>
    <lineage>
        <taxon>Eukaryota</taxon>
        <taxon>Apusozoa</taxon>
        <taxon>Apusomonadida</taxon>
        <taxon>Apusomonadidae</taxon>
        <taxon>Thecamonas</taxon>
    </lineage>
</organism>
<proteinExistence type="predicted"/>
<dbReference type="EMBL" id="GL349521">
    <property type="protein sequence ID" value="KNC56235.1"/>
    <property type="molecule type" value="Genomic_DNA"/>
</dbReference>
<feature type="non-terminal residue" evidence="1">
    <location>
        <position position="85"/>
    </location>
</feature>